<organism evidence="1 2">
    <name type="scientific">Somion occarium</name>
    <dbReference type="NCBI Taxonomy" id="3059160"/>
    <lineage>
        <taxon>Eukaryota</taxon>
        <taxon>Fungi</taxon>
        <taxon>Dikarya</taxon>
        <taxon>Basidiomycota</taxon>
        <taxon>Agaricomycotina</taxon>
        <taxon>Agaricomycetes</taxon>
        <taxon>Polyporales</taxon>
        <taxon>Cerrenaceae</taxon>
        <taxon>Somion</taxon>
    </lineage>
</organism>
<name>A0ABP1DNC8_9APHY</name>
<gene>
    <name evidence="1" type="ORF">GFSPODELE1_LOCUS6764</name>
</gene>
<protein>
    <recommendedName>
        <fullName evidence="3">ABM domain-containing protein</fullName>
    </recommendedName>
</protein>
<accession>A0ABP1DNC8</accession>
<keyword evidence="2" id="KW-1185">Reference proteome</keyword>
<reference evidence="2" key="1">
    <citation type="submission" date="2024-04" db="EMBL/GenBank/DDBJ databases">
        <authorList>
            <person name="Shaw F."/>
            <person name="Minotto A."/>
        </authorList>
    </citation>
    <scope>NUCLEOTIDE SEQUENCE [LARGE SCALE GENOMIC DNA]</scope>
</reference>
<evidence type="ECO:0008006" key="3">
    <source>
        <dbReference type="Google" id="ProtNLM"/>
    </source>
</evidence>
<dbReference type="Gene3D" id="3.30.70.100">
    <property type="match status" value="1"/>
</dbReference>
<dbReference type="EMBL" id="OZ037947">
    <property type="protein sequence ID" value="CAL1708237.1"/>
    <property type="molecule type" value="Genomic_DNA"/>
</dbReference>
<dbReference type="Proteomes" id="UP001497453">
    <property type="component" value="Chromosome 4"/>
</dbReference>
<proteinExistence type="predicted"/>
<evidence type="ECO:0000313" key="2">
    <source>
        <dbReference type="Proteomes" id="UP001497453"/>
    </source>
</evidence>
<evidence type="ECO:0000313" key="1">
    <source>
        <dbReference type="EMBL" id="CAL1708237.1"/>
    </source>
</evidence>
<sequence>MKLGYSETTSTYRCCTACFPITVTDAYKADPNIVQEAVEFLKNANGTKRIFYGLGVQDPTIWWLLIEWETLKHHQDLKRQRAIPDSETEDPQVQFRAPYAELALWTLKSGHTTKEKKEHALELLKGVVTTLNGLPSDSGVFKGTVGPIVEEAENGVALTLGWTSPDATKKALETLPEAQVIIDELKEIADLRLVHVPLTSAK</sequence>